<feature type="region of interest" description="Disordered" evidence="1">
    <location>
        <begin position="51"/>
        <end position="73"/>
    </location>
</feature>
<sequence length="73" mass="8092">MTKLFVLPLMVATFAGITGSTSVEAKPRMFHSNPGGGFSIHTPRRRCTFKRPCSRMPELPDFGTPMPRGGLRR</sequence>
<name>A0A3G3M5Z4_9CAUD</name>
<dbReference type="EMBL" id="MH920639">
    <property type="protein sequence ID" value="AYR01865.1"/>
    <property type="molecule type" value="Genomic_DNA"/>
</dbReference>
<proteinExistence type="predicted"/>
<accession>A0A3G3M5Z4</accession>
<evidence type="ECO:0000256" key="1">
    <source>
        <dbReference type="SAM" id="MobiDB-lite"/>
    </source>
</evidence>
<evidence type="ECO:0000313" key="3">
    <source>
        <dbReference type="Proteomes" id="UP000281181"/>
    </source>
</evidence>
<organism evidence="2 3">
    <name type="scientific">Synechococcus phage S-P4</name>
    <dbReference type="NCBI Taxonomy" id="2484640"/>
    <lineage>
        <taxon>Viruses</taxon>
        <taxon>Duplodnaviria</taxon>
        <taxon>Heunggongvirae</taxon>
        <taxon>Uroviricota</taxon>
        <taxon>Caudoviricetes</taxon>
        <taxon>Pantevenvirales</taxon>
        <taxon>Kyanoviridae</taxon>
        <taxon>Leucotheavirus</taxon>
        <taxon>Leucotheavirus sp4</taxon>
    </lineage>
</organism>
<dbReference type="KEGG" id="vg:55007284"/>
<reference evidence="2 3" key="1">
    <citation type="submission" date="2018-09" db="EMBL/GenBank/DDBJ databases">
        <authorList>
            <person name="You S."/>
        </authorList>
    </citation>
    <scope>NUCLEOTIDE SEQUENCE [LARGE SCALE GENOMIC DNA]</scope>
</reference>
<protein>
    <submittedName>
        <fullName evidence="2">Uncharacterized protein</fullName>
    </submittedName>
</protein>
<keyword evidence="3" id="KW-1185">Reference proteome</keyword>
<dbReference type="RefSeq" id="YP_009816050.1">
    <property type="nucleotide sequence ID" value="NC_048102.1"/>
</dbReference>
<evidence type="ECO:0000313" key="2">
    <source>
        <dbReference type="EMBL" id="AYR01865.1"/>
    </source>
</evidence>
<dbReference type="Proteomes" id="UP000281181">
    <property type="component" value="Segment"/>
</dbReference>
<dbReference type="GeneID" id="55007284"/>